<name>A0A2N4U430_9BURK</name>
<dbReference type="Pfam" id="PF19649">
    <property type="entry name" value="DUF6152"/>
    <property type="match status" value="1"/>
</dbReference>
<accession>A0A2N4U430</accession>
<gene>
    <name evidence="2" type="ORF">CR159_10830</name>
</gene>
<dbReference type="RefSeq" id="WP_102073975.1">
    <property type="nucleotide sequence ID" value="NZ_PDNW01000008.1"/>
</dbReference>
<dbReference type="Proteomes" id="UP000234190">
    <property type="component" value="Unassembled WGS sequence"/>
</dbReference>
<dbReference type="EMBL" id="PDNW01000008">
    <property type="protein sequence ID" value="PLC49780.1"/>
    <property type="molecule type" value="Genomic_DNA"/>
</dbReference>
<dbReference type="OrthoDB" id="6896283at2"/>
<evidence type="ECO:0008006" key="4">
    <source>
        <dbReference type="Google" id="ProtNLM"/>
    </source>
</evidence>
<keyword evidence="3" id="KW-1185">Reference proteome</keyword>
<organism evidence="2 3">
    <name type="scientific">Pollutimonas subterranea</name>
    <dbReference type="NCBI Taxonomy" id="2045210"/>
    <lineage>
        <taxon>Bacteria</taxon>
        <taxon>Pseudomonadati</taxon>
        <taxon>Pseudomonadota</taxon>
        <taxon>Betaproteobacteria</taxon>
        <taxon>Burkholderiales</taxon>
        <taxon>Alcaligenaceae</taxon>
        <taxon>Pollutimonas</taxon>
    </lineage>
</organism>
<feature type="chain" id="PRO_5014723511" description="DUF5666 domain-containing protein" evidence="1">
    <location>
        <begin position="21"/>
        <end position="124"/>
    </location>
</feature>
<evidence type="ECO:0000313" key="3">
    <source>
        <dbReference type="Proteomes" id="UP000234190"/>
    </source>
</evidence>
<sequence>MPYRFLSGMTLCLVMGSAAAHHGWNWADEEQTQLTGIVKAVQLAPPHPRLDVETTDSGVWRIELGNPGQTRASGFVEGSAKVGDHISATGNRAKDHSEKRMKAVQITVGDKTYDIYPDRIQKPR</sequence>
<feature type="signal peptide" evidence="1">
    <location>
        <begin position="1"/>
        <end position="20"/>
    </location>
</feature>
<dbReference type="AlphaFoldDB" id="A0A2N4U430"/>
<dbReference type="InterPro" id="IPR046150">
    <property type="entry name" value="DUF6152"/>
</dbReference>
<evidence type="ECO:0000256" key="1">
    <source>
        <dbReference type="SAM" id="SignalP"/>
    </source>
</evidence>
<comment type="caution">
    <text evidence="2">The sequence shown here is derived from an EMBL/GenBank/DDBJ whole genome shotgun (WGS) entry which is preliminary data.</text>
</comment>
<keyword evidence="1" id="KW-0732">Signal</keyword>
<reference evidence="2 3" key="1">
    <citation type="submission" date="2017-10" db="EMBL/GenBank/DDBJ databases">
        <title>Two draft genome sequences of Pusillimonas sp. strains isolated from a nitrate- and radionuclide-contaminated groundwater in Russia.</title>
        <authorList>
            <person name="Grouzdev D.S."/>
            <person name="Tourova T.P."/>
            <person name="Goeva M.A."/>
            <person name="Babich T.L."/>
            <person name="Sokolova D.S."/>
            <person name="Abdullin R."/>
            <person name="Poltaraus A.B."/>
            <person name="Toshchakov S.V."/>
            <person name="Nazina T.N."/>
        </authorList>
    </citation>
    <scope>NUCLEOTIDE SEQUENCE [LARGE SCALE GENOMIC DNA]</scope>
    <source>
        <strain evidence="2 3">JR1/69-3-13</strain>
    </source>
</reference>
<evidence type="ECO:0000313" key="2">
    <source>
        <dbReference type="EMBL" id="PLC49780.1"/>
    </source>
</evidence>
<protein>
    <recommendedName>
        <fullName evidence="4">DUF5666 domain-containing protein</fullName>
    </recommendedName>
</protein>
<proteinExistence type="predicted"/>